<dbReference type="Proteomes" id="UP000023152">
    <property type="component" value="Unassembled WGS sequence"/>
</dbReference>
<feature type="transmembrane region" description="Helical" evidence="2">
    <location>
        <begin position="61"/>
        <end position="78"/>
    </location>
</feature>
<dbReference type="AlphaFoldDB" id="X6L792"/>
<keyword evidence="2" id="KW-1133">Transmembrane helix</keyword>
<reference evidence="3 4" key="1">
    <citation type="journal article" date="2013" name="Curr. Biol.">
        <title>The Genome of the Foraminiferan Reticulomyxa filosa.</title>
        <authorList>
            <person name="Glockner G."/>
            <person name="Hulsmann N."/>
            <person name="Schleicher M."/>
            <person name="Noegel A.A."/>
            <person name="Eichinger L."/>
            <person name="Gallinger C."/>
            <person name="Pawlowski J."/>
            <person name="Sierra R."/>
            <person name="Euteneuer U."/>
            <person name="Pillet L."/>
            <person name="Moustafa A."/>
            <person name="Platzer M."/>
            <person name="Groth M."/>
            <person name="Szafranski K."/>
            <person name="Schliwa M."/>
        </authorList>
    </citation>
    <scope>NUCLEOTIDE SEQUENCE [LARGE SCALE GENOMIC DNA]</scope>
</reference>
<organism evidence="3 4">
    <name type="scientific">Reticulomyxa filosa</name>
    <dbReference type="NCBI Taxonomy" id="46433"/>
    <lineage>
        <taxon>Eukaryota</taxon>
        <taxon>Sar</taxon>
        <taxon>Rhizaria</taxon>
        <taxon>Retaria</taxon>
        <taxon>Foraminifera</taxon>
        <taxon>Monothalamids</taxon>
        <taxon>Reticulomyxidae</taxon>
        <taxon>Reticulomyxa</taxon>
    </lineage>
</organism>
<feature type="transmembrane region" description="Helical" evidence="2">
    <location>
        <begin position="118"/>
        <end position="137"/>
    </location>
</feature>
<evidence type="ECO:0000313" key="3">
    <source>
        <dbReference type="EMBL" id="ETN97175.1"/>
    </source>
</evidence>
<keyword evidence="2" id="KW-0812">Transmembrane</keyword>
<keyword evidence="2" id="KW-0472">Membrane</keyword>
<feature type="region of interest" description="Disordered" evidence="1">
    <location>
        <begin position="155"/>
        <end position="180"/>
    </location>
</feature>
<comment type="caution">
    <text evidence="3">The sequence shown here is derived from an EMBL/GenBank/DDBJ whole genome shotgun (WGS) entry which is preliminary data.</text>
</comment>
<sequence length="180" mass="21459">MLMKLLLELEGINDERINNHFVVCNAGDELKLRGTRTIQLMKRIEEYGVATTPVSARRKNGLFYLFIFLYMFKCFMFYDIGSPVTSRCTIKYPQCTHKKKIMIMGLKSTLFEKKTKRIVYLIVIDYSYENIFCLSGGKKRTNKKKKKEEIRKKEKNFGDKLKKRNNKKEKEKIKEKKRIF</sequence>
<proteinExistence type="predicted"/>
<name>X6L792_RETFI</name>
<accession>X6L792</accession>
<gene>
    <name evidence="3" type="ORF">RFI_40357</name>
</gene>
<evidence type="ECO:0000313" key="4">
    <source>
        <dbReference type="Proteomes" id="UP000023152"/>
    </source>
</evidence>
<evidence type="ECO:0000256" key="1">
    <source>
        <dbReference type="SAM" id="MobiDB-lite"/>
    </source>
</evidence>
<evidence type="ECO:0000256" key="2">
    <source>
        <dbReference type="SAM" id="Phobius"/>
    </source>
</evidence>
<protein>
    <submittedName>
        <fullName evidence="3">Uncharacterized protein</fullName>
    </submittedName>
</protein>
<keyword evidence="4" id="KW-1185">Reference proteome</keyword>
<dbReference type="EMBL" id="ASPP01050590">
    <property type="protein sequence ID" value="ETN97175.1"/>
    <property type="molecule type" value="Genomic_DNA"/>
</dbReference>